<evidence type="ECO:0000256" key="1">
    <source>
        <dbReference type="ARBA" id="ARBA00022898"/>
    </source>
</evidence>
<keyword evidence="3" id="KW-0808">Transferase</keyword>
<dbReference type="RefSeq" id="WP_166692904.1">
    <property type="nucleotide sequence ID" value="NZ_WAEL01000006.1"/>
</dbReference>
<keyword evidence="4" id="KW-1185">Reference proteome</keyword>
<name>A0ABX0QLY5_9BACT</name>
<sequence length="394" mass="43018">MNIDQLRRDTPATGHLIHLNNAGAGLMPTSVSTAIQSYLDHEAQYGGYESATAFSASLQAIYPEAATLLHTQPRNIALASSATNAYAQALSAIPFRAADVILTTNDDYISNQFAFLSLQKRLGVRVVRANDYPEGGVIPDHLIELARSLRPVVIAVTHVPTNSGRIQPVEAFGGVAREIGAWYIVDACQSVGQLVVDAEAISADFLSFTGRKFLRGPRGTGMLYVSDRVLDAGLEPLFIDMRGADWTGPDTYLPQPSARRFEQWETAPALTLGLAEAIRYANKIGLPAIAERNAGLMNQLYTGLANVPGLRLLDKPDHTASLLLFTVPGQTPDGLQTYLKQHQVNFSMSFTNFALIDWQRKGIDWAVRLSPHYYNTAAEIDTVTDLLATYLRSQ</sequence>
<dbReference type="Pfam" id="PF00266">
    <property type="entry name" value="Aminotran_5"/>
    <property type="match status" value="1"/>
</dbReference>
<feature type="domain" description="Aminotransferase class V" evidence="2">
    <location>
        <begin position="18"/>
        <end position="382"/>
    </location>
</feature>
<dbReference type="PANTHER" id="PTHR43586:SF24">
    <property type="entry name" value="BLR4730 PROTEIN"/>
    <property type="match status" value="1"/>
</dbReference>
<evidence type="ECO:0000259" key="2">
    <source>
        <dbReference type="Pfam" id="PF00266"/>
    </source>
</evidence>
<proteinExistence type="predicted"/>
<evidence type="ECO:0000313" key="4">
    <source>
        <dbReference type="Proteomes" id="UP000606008"/>
    </source>
</evidence>
<dbReference type="EMBL" id="WAEL01000006">
    <property type="protein sequence ID" value="NID12037.1"/>
    <property type="molecule type" value="Genomic_DNA"/>
</dbReference>
<comment type="caution">
    <text evidence="3">The sequence shown here is derived from an EMBL/GenBank/DDBJ whole genome shotgun (WGS) entry which is preliminary data.</text>
</comment>
<reference evidence="4" key="2">
    <citation type="submission" date="2023-07" db="EMBL/GenBank/DDBJ databases">
        <authorList>
            <person name="Jung D.-H."/>
        </authorList>
    </citation>
    <scope>NUCLEOTIDE SEQUENCE [LARGE SCALE GENOMIC DNA]</scope>
    <source>
        <strain evidence="4">JA-25</strain>
    </source>
</reference>
<evidence type="ECO:0000313" key="3">
    <source>
        <dbReference type="EMBL" id="NID12037.1"/>
    </source>
</evidence>
<dbReference type="InterPro" id="IPR015424">
    <property type="entry name" value="PyrdxlP-dep_Trfase"/>
</dbReference>
<dbReference type="InterPro" id="IPR000192">
    <property type="entry name" value="Aminotrans_V_dom"/>
</dbReference>
<organism evidence="3 4">
    <name type="scientific">Fibrivirga algicola</name>
    <dbReference type="NCBI Taxonomy" id="2950420"/>
    <lineage>
        <taxon>Bacteria</taxon>
        <taxon>Pseudomonadati</taxon>
        <taxon>Bacteroidota</taxon>
        <taxon>Cytophagia</taxon>
        <taxon>Cytophagales</taxon>
        <taxon>Spirosomataceae</taxon>
        <taxon>Fibrivirga</taxon>
    </lineage>
</organism>
<dbReference type="PANTHER" id="PTHR43586">
    <property type="entry name" value="CYSTEINE DESULFURASE"/>
    <property type="match status" value="1"/>
</dbReference>
<dbReference type="InterPro" id="IPR015422">
    <property type="entry name" value="PyrdxlP-dep_Trfase_small"/>
</dbReference>
<dbReference type="GO" id="GO:0008483">
    <property type="term" value="F:transaminase activity"/>
    <property type="evidence" value="ECO:0007669"/>
    <property type="project" value="UniProtKB-KW"/>
</dbReference>
<protein>
    <submittedName>
        <fullName evidence="3">Aminotransferase class V-fold PLP-dependent enzyme</fullName>
    </submittedName>
</protein>
<keyword evidence="1" id="KW-0663">Pyridoxal phosphate</keyword>
<dbReference type="Gene3D" id="3.40.640.10">
    <property type="entry name" value="Type I PLP-dependent aspartate aminotransferase-like (Major domain)"/>
    <property type="match status" value="1"/>
</dbReference>
<accession>A0ABX0QLY5</accession>
<dbReference type="SUPFAM" id="SSF53383">
    <property type="entry name" value="PLP-dependent transferases"/>
    <property type="match status" value="1"/>
</dbReference>
<dbReference type="Proteomes" id="UP000606008">
    <property type="component" value="Unassembled WGS sequence"/>
</dbReference>
<gene>
    <name evidence="3" type="ORF">F7231_17830</name>
</gene>
<reference evidence="4" key="1">
    <citation type="submission" date="2019-09" db="EMBL/GenBank/DDBJ databases">
        <authorList>
            <person name="Jung D.-H."/>
        </authorList>
    </citation>
    <scope>NUCLEOTIDE SEQUENCE [LARGE SCALE GENOMIC DNA]</scope>
    <source>
        <strain evidence="4">JA-25</strain>
    </source>
</reference>
<dbReference type="Gene3D" id="3.90.1150.10">
    <property type="entry name" value="Aspartate Aminotransferase, domain 1"/>
    <property type="match status" value="1"/>
</dbReference>
<dbReference type="InterPro" id="IPR015421">
    <property type="entry name" value="PyrdxlP-dep_Trfase_major"/>
</dbReference>
<keyword evidence="3" id="KW-0032">Aminotransferase</keyword>